<dbReference type="EMBL" id="CP139779">
    <property type="protein sequence ID" value="WQB71960.1"/>
    <property type="molecule type" value="Genomic_DNA"/>
</dbReference>
<dbReference type="Proteomes" id="UP001324533">
    <property type="component" value="Chromosome"/>
</dbReference>
<keyword evidence="2" id="KW-1185">Reference proteome</keyword>
<evidence type="ECO:0000313" key="2">
    <source>
        <dbReference type="Proteomes" id="UP001324533"/>
    </source>
</evidence>
<protein>
    <submittedName>
        <fullName evidence="1">Uncharacterized protein</fullName>
    </submittedName>
</protein>
<reference evidence="1 2" key="1">
    <citation type="submission" date="2023-06" db="EMBL/GenBank/DDBJ databases">
        <title>Rock-solubilizing bacteria, Microbacterium invictum, promotes re-establishment of vegetation in rocky wasteland by accelerating rock bio-weathering and reshaping soil bacterial community.</title>
        <authorList>
            <person name="Liu C."/>
        </authorList>
    </citation>
    <scope>NUCLEOTIDE SEQUENCE [LARGE SCALE GENOMIC DNA]</scope>
    <source>
        <strain evidence="1 2">X-18</strain>
    </source>
</reference>
<name>A0ABZ0VHH8_9MICO</name>
<dbReference type="RefSeq" id="WP_322412071.1">
    <property type="nucleotide sequence ID" value="NZ_CP139779.1"/>
</dbReference>
<sequence>MAHTITANNGGGMTEPLNVIDYSAELASRNVTYDLLDGSLGTVYVPPRPRSGTLRLVYQNRAAAHAAVALHKQPASFTYISSELAEVSMTYALEGSVRLIQDATVGLWYVEVGFQEVTSGL</sequence>
<evidence type="ECO:0000313" key="1">
    <source>
        <dbReference type="EMBL" id="WQB71960.1"/>
    </source>
</evidence>
<gene>
    <name evidence="1" type="ORF">T9R20_08455</name>
</gene>
<organism evidence="1 2">
    <name type="scientific">Microbacterium invictum</name>
    <dbReference type="NCBI Taxonomy" id="515415"/>
    <lineage>
        <taxon>Bacteria</taxon>
        <taxon>Bacillati</taxon>
        <taxon>Actinomycetota</taxon>
        <taxon>Actinomycetes</taxon>
        <taxon>Micrococcales</taxon>
        <taxon>Microbacteriaceae</taxon>
        <taxon>Microbacterium</taxon>
    </lineage>
</organism>
<accession>A0ABZ0VHH8</accession>
<proteinExistence type="predicted"/>